<dbReference type="AlphaFoldDB" id="A0A8J3FN82"/>
<dbReference type="EMBL" id="BMMX01000008">
    <property type="protein sequence ID" value="GGK90683.1"/>
    <property type="molecule type" value="Genomic_DNA"/>
</dbReference>
<dbReference type="RefSeq" id="WP_189079384.1">
    <property type="nucleotide sequence ID" value="NZ_BMMX01000008.1"/>
</dbReference>
<dbReference type="Pfam" id="PF04203">
    <property type="entry name" value="Sortase"/>
    <property type="match status" value="1"/>
</dbReference>
<evidence type="ECO:0008006" key="6">
    <source>
        <dbReference type="Google" id="ProtNLM"/>
    </source>
</evidence>
<feature type="region of interest" description="Disordered" evidence="2">
    <location>
        <begin position="1"/>
        <end position="95"/>
    </location>
</feature>
<dbReference type="InterPro" id="IPR023365">
    <property type="entry name" value="Sortase_dom-sf"/>
</dbReference>
<name>A0A8J3FN82_9ACTN</name>
<feature type="compositionally biased region" description="Pro residues" evidence="2">
    <location>
        <begin position="50"/>
        <end position="65"/>
    </location>
</feature>
<reference evidence="4" key="2">
    <citation type="submission" date="2020-09" db="EMBL/GenBank/DDBJ databases">
        <authorList>
            <person name="Sun Q."/>
            <person name="Zhou Y."/>
        </authorList>
    </citation>
    <scope>NUCLEOTIDE SEQUENCE</scope>
    <source>
        <strain evidence="4">CGMCC 4.7299</strain>
    </source>
</reference>
<keyword evidence="3" id="KW-0472">Membrane</keyword>
<organism evidence="4 5">
    <name type="scientific">Mangrovihabitans endophyticus</name>
    <dbReference type="NCBI Taxonomy" id="1751298"/>
    <lineage>
        <taxon>Bacteria</taxon>
        <taxon>Bacillati</taxon>
        <taxon>Actinomycetota</taxon>
        <taxon>Actinomycetes</taxon>
        <taxon>Micromonosporales</taxon>
        <taxon>Micromonosporaceae</taxon>
        <taxon>Mangrovihabitans</taxon>
    </lineage>
</organism>
<evidence type="ECO:0000256" key="1">
    <source>
        <dbReference type="ARBA" id="ARBA00022801"/>
    </source>
</evidence>
<evidence type="ECO:0000256" key="2">
    <source>
        <dbReference type="SAM" id="MobiDB-lite"/>
    </source>
</evidence>
<dbReference type="Gene3D" id="2.40.260.10">
    <property type="entry name" value="Sortase"/>
    <property type="match status" value="1"/>
</dbReference>
<gene>
    <name evidence="4" type="ORF">GCM10012284_25610</name>
</gene>
<feature type="compositionally biased region" description="Low complexity" evidence="2">
    <location>
        <begin position="1"/>
        <end position="24"/>
    </location>
</feature>
<keyword evidence="1" id="KW-0378">Hydrolase</keyword>
<keyword evidence="3" id="KW-1133">Transmembrane helix</keyword>
<dbReference type="CDD" id="cd05829">
    <property type="entry name" value="Sortase_F"/>
    <property type="match status" value="1"/>
</dbReference>
<evidence type="ECO:0000256" key="3">
    <source>
        <dbReference type="SAM" id="Phobius"/>
    </source>
</evidence>
<proteinExistence type="predicted"/>
<sequence>MTPDAARSAGARPPAAPGRTAPPRNDGHAAGPIGSGRPHSNVGPEAFAPDPVPPPRVPAASPVPAPSTAEAPETAEAPSTADDGVPEGPASSRRPSRLRRALLPLVVAAVAAFVAATAYLAISEPHTQSSVGRWTGGPEATASPQAGPFGPAQEPGANDRSAGNPFSGAASVAAGPPTRLRIPAIGVDTPLVALRLGDDGQLVPPTDFGSAGWYAGGTAPGDPGPAIIAGHVDSRQGPAIFYRLRELAAGDRIDVTRGGESVRFRVISTAWYPKKKFPTEKVYGPTPDRQLRLITCGGVFDRHLRSYEDNLVVYAVAG</sequence>
<evidence type="ECO:0000313" key="4">
    <source>
        <dbReference type="EMBL" id="GGK90683.1"/>
    </source>
</evidence>
<keyword evidence="5" id="KW-1185">Reference proteome</keyword>
<feature type="compositionally biased region" description="Low complexity" evidence="2">
    <location>
        <begin position="66"/>
        <end position="81"/>
    </location>
</feature>
<dbReference type="GO" id="GO:0016787">
    <property type="term" value="F:hydrolase activity"/>
    <property type="evidence" value="ECO:0007669"/>
    <property type="project" value="UniProtKB-KW"/>
</dbReference>
<feature type="region of interest" description="Disordered" evidence="2">
    <location>
        <begin position="127"/>
        <end position="173"/>
    </location>
</feature>
<reference evidence="4" key="1">
    <citation type="journal article" date="2014" name="Int. J. Syst. Evol. Microbiol.">
        <title>Complete genome sequence of Corynebacterium casei LMG S-19264T (=DSM 44701T), isolated from a smear-ripened cheese.</title>
        <authorList>
            <consortium name="US DOE Joint Genome Institute (JGI-PGF)"/>
            <person name="Walter F."/>
            <person name="Albersmeier A."/>
            <person name="Kalinowski J."/>
            <person name="Ruckert C."/>
        </authorList>
    </citation>
    <scope>NUCLEOTIDE SEQUENCE</scope>
    <source>
        <strain evidence="4">CGMCC 4.7299</strain>
    </source>
</reference>
<dbReference type="Proteomes" id="UP000656042">
    <property type="component" value="Unassembled WGS sequence"/>
</dbReference>
<protein>
    <recommendedName>
        <fullName evidence="6">Sortase family protein</fullName>
    </recommendedName>
</protein>
<dbReference type="InterPro" id="IPR005754">
    <property type="entry name" value="Sortase"/>
</dbReference>
<evidence type="ECO:0000313" key="5">
    <source>
        <dbReference type="Proteomes" id="UP000656042"/>
    </source>
</evidence>
<dbReference type="InterPro" id="IPR042001">
    <property type="entry name" value="Sortase_F"/>
</dbReference>
<dbReference type="SUPFAM" id="SSF63817">
    <property type="entry name" value="Sortase"/>
    <property type="match status" value="1"/>
</dbReference>
<accession>A0A8J3FN82</accession>
<feature type="transmembrane region" description="Helical" evidence="3">
    <location>
        <begin position="101"/>
        <end position="122"/>
    </location>
</feature>
<keyword evidence="3" id="KW-0812">Transmembrane</keyword>
<comment type="caution">
    <text evidence="4">The sequence shown here is derived from an EMBL/GenBank/DDBJ whole genome shotgun (WGS) entry which is preliminary data.</text>
</comment>
<dbReference type="NCBIfam" id="NF033748">
    <property type="entry name" value="class_F_sortase"/>
    <property type="match status" value="1"/>
</dbReference>